<accession>A0A1R3L2F5</accession>
<dbReference type="EMBL" id="AWUE01004032">
    <property type="protein sequence ID" value="OMP13522.1"/>
    <property type="molecule type" value="Genomic_DNA"/>
</dbReference>
<dbReference type="AlphaFoldDB" id="A0A1R3L2F5"/>
<name>A0A1R3L2F5_9ROSI</name>
<feature type="non-terminal residue" evidence="1">
    <location>
        <position position="1"/>
    </location>
</feature>
<organism evidence="1 2">
    <name type="scientific">Corchorus olitorius</name>
    <dbReference type="NCBI Taxonomy" id="93759"/>
    <lineage>
        <taxon>Eukaryota</taxon>
        <taxon>Viridiplantae</taxon>
        <taxon>Streptophyta</taxon>
        <taxon>Embryophyta</taxon>
        <taxon>Tracheophyta</taxon>
        <taxon>Spermatophyta</taxon>
        <taxon>Magnoliopsida</taxon>
        <taxon>eudicotyledons</taxon>
        <taxon>Gunneridae</taxon>
        <taxon>Pentapetalae</taxon>
        <taxon>rosids</taxon>
        <taxon>malvids</taxon>
        <taxon>Malvales</taxon>
        <taxon>Malvaceae</taxon>
        <taxon>Grewioideae</taxon>
        <taxon>Apeibeae</taxon>
        <taxon>Corchorus</taxon>
    </lineage>
</organism>
<keyword evidence="2" id="KW-1185">Reference proteome</keyword>
<protein>
    <submittedName>
        <fullName evidence="1">Poly(A) RNA polymerase, mitochondrial</fullName>
    </submittedName>
</protein>
<proteinExistence type="predicted"/>
<comment type="caution">
    <text evidence="1">The sequence shown here is derived from an EMBL/GenBank/DDBJ whole genome shotgun (WGS) entry which is preliminary data.</text>
</comment>
<evidence type="ECO:0000313" key="1">
    <source>
        <dbReference type="EMBL" id="OMP13522.1"/>
    </source>
</evidence>
<sequence length="47" mass="5037">MVASSELAPFTTSIDQLQAQAAAGRCGRCCHVGERHHRCGGLRGYSF</sequence>
<dbReference type="Proteomes" id="UP000187203">
    <property type="component" value="Unassembled WGS sequence"/>
</dbReference>
<evidence type="ECO:0000313" key="2">
    <source>
        <dbReference type="Proteomes" id="UP000187203"/>
    </source>
</evidence>
<reference evidence="2" key="1">
    <citation type="submission" date="2013-09" db="EMBL/GenBank/DDBJ databases">
        <title>Corchorus olitorius genome sequencing.</title>
        <authorList>
            <person name="Alam M."/>
            <person name="Haque M.S."/>
            <person name="Islam M.S."/>
            <person name="Emdad E.M."/>
            <person name="Islam M.M."/>
            <person name="Ahmed B."/>
            <person name="Halim A."/>
            <person name="Hossen Q.M.M."/>
            <person name="Hossain M.Z."/>
            <person name="Ahmed R."/>
            <person name="Khan M.M."/>
            <person name="Islam R."/>
            <person name="Rashid M.M."/>
            <person name="Khan S.A."/>
            <person name="Rahman M.S."/>
            <person name="Alam M."/>
            <person name="Yahiya A.S."/>
            <person name="Khan M.S."/>
            <person name="Azam M.S."/>
            <person name="Haque T."/>
            <person name="Lashkar M.Z.H."/>
            <person name="Akhand A.I."/>
            <person name="Morshed G."/>
            <person name="Roy S."/>
            <person name="Uddin K.S."/>
            <person name="Rabeya T."/>
            <person name="Hossain A.S."/>
            <person name="Chowdhury A."/>
            <person name="Snigdha A.R."/>
            <person name="Mortoza M.S."/>
            <person name="Matin S.A."/>
            <person name="Hoque S.M.E."/>
            <person name="Islam M.K."/>
            <person name="Roy D.K."/>
            <person name="Haider R."/>
            <person name="Moosa M.M."/>
            <person name="Elias S.M."/>
            <person name="Hasan A.M."/>
            <person name="Jahan S."/>
            <person name="Shafiuddin M."/>
            <person name="Mahmood N."/>
            <person name="Shommy N.S."/>
        </authorList>
    </citation>
    <scope>NUCLEOTIDE SEQUENCE [LARGE SCALE GENOMIC DNA]</scope>
    <source>
        <strain evidence="2">cv. O-4</strain>
    </source>
</reference>
<gene>
    <name evidence="1" type="ORF">COLO4_01503</name>
</gene>